<organism evidence="2 3">
    <name type="scientific">Massilia aquatica</name>
    <dbReference type="NCBI Taxonomy" id="2609000"/>
    <lineage>
        <taxon>Bacteria</taxon>
        <taxon>Pseudomonadati</taxon>
        <taxon>Pseudomonadota</taxon>
        <taxon>Betaproteobacteria</taxon>
        <taxon>Burkholderiales</taxon>
        <taxon>Oxalobacteraceae</taxon>
        <taxon>Telluria group</taxon>
        <taxon>Massilia</taxon>
    </lineage>
</organism>
<dbReference type="Pfam" id="PF14436">
    <property type="entry name" value="EndoU_bacteria"/>
    <property type="match status" value="1"/>
</dbReference>
<protein>
    <recommendedName>
        <fullName evidence="1">Bacterial EndoU nuclease domain-containing protein</fullName>
    </recommendedName>
</protein>
<dbReference type="InterPro" id="IPR029501">
    <property type="entry name" value="EndoU_bac"/>
</dbReference>
<evidence type="ECO:0000313" key="3">
    <source>
        <dbReference type="Proteomes" id="UP000819052"/>
    </source>
</evidence>
<proteinExistence type="predicted"/>
<dbReference type="EMBL" id="VVIW01000005">
    <property type="protein sequence ID" value="NHZ40825.1"/>
    <property type="molecule type" value="Genomic_DNA"/>
</dbReference>
<name>A0ABX0M738_9BURK</name>
<evidence type="ECO:0000313" key="2">
    <source>
        <dbReference type="EMBL" id="NHZ40825.1"/>
    </source>
</evidence>
<comment type="caution">
    <text evidence="2">The sequence shown here is derived from an EMBL/GenBank/DDBJ whole genome shotgun (WGS) entry which is preliminary data.</text>
</comment>
<keyword evidence="3" id="KW-1185">Reference proteome</keyword>
<dbReference type="Proteomes" id="UP000819052">
    <property type="component" value="Unassembled WGS sequence"/>
</dbReference>
<feature type="domain" description="Bacterial EndoU nuclease" evidence="1">
    <location>
        <begin position="31"/>
        <end position="106"/>
    </location>
</feature>
<sequence>MDHVKKFQDFTLCACDLTGFRSTHILRRHRAGAGLPGKTEFPRTWDDAKILIAVSDVATDPGSIRGIGKYNIPYAIGTREGVIIRVDFYPLNHPEYAGYISTAYPTNTTPN</sequence>
<reference evidence="2 3" key="1">
    <citation type="submission" date="2019-09" db="EMBL/GenBank/DDBJ databases">
        <title>Taxonomy of Antarctic Massilia spp.: description of Massilia rubra sp. nov., Massilia aquatica sp. nov., Massilia mucilaginosa sp. nov., Massilia frigida sp. nov. isolated from streams, lakes and regoliths.</title>
        <authorList>
            <person name="Holochova P."/>
            <person name="Sedlacek I."/>
            <person name="Kralova S."/>
            <person name="Maslanova I."/>
            <person name="Busse H.-J."/>
            <person name="Stankova E."/>
            <person name="Vrbovska V."/>
            <person name="Kovarovic V."/>
            <person name="Bartak M."/>
            <person name="Svec P."/>
            <person name="Pantucek R."/>
        </authorList>
    </citation>
    <scope>NUCLEOTIDE SEQUENCE [LARGE SCALE GENOMIC DNA]</scope>
    <source>
        <strain evidence="2 3">CCM 8693</strain>
    </source>
</reference>
<accession>A0ABX0M738</accession>
<gene>
    <name evidence="2" type="ORF">F1609_11750</name>
</gene>
<evidence type="ECO:0000259" key="1">
    <source>
        <dbReference type="Pfam" id="PF14436"/>
    </source>
</evidence>